<sequence length="184" mass="20277">MTKIPSGTTLFKTDKILHRIGVGPGQVVADLGCGGSGYFVLQAAKMVGSKGTVFGIDVLKSALSNLISRARLAGLANIIPVWSNLEIFRGARLVRDEVVDVGLLINLLFQSKRHADILRETYRMLKPKGRLLVIDWKISGMKMGPTQENLINPKNVHEDALDAGFEFVEEFTPGPYHFALVFRK</sequence>
<organism evidence="2 3">
    <name type="scientific">Candidatus Kerfeldbacteria bacterium CG08_land_8_20_14_0_20_43_14</name>
    <dbReference type="NCBI Taxonomy" id="2014246"/>
    <lineage>
        <taxon>Bacteria</taxon>
        <taxon>Candidatus Kerfeldiibacteriota</taxon>
    </lineage>
</organism>
<dbReference type="Proteomes" id="UP000236845">
    <property type="component" value="Unassembled WGS sequence"/>
</dbReference>
<dbReference type="CDD" id="cd02440">
    <property type="entry name" value="AdoMet_MTases"/>
    <property type="match status" value="1"/>
</dbReference>
<gene>
    <name evidence="2" type="ORF">COT26_03220</name>
</gene>
<dbReference type="Gene3D" id="3.40.50.150">
    <property type="entry name" value="Vaccinia Virus protein VP39"/>
    <property type="match status" value="1"/>
</dbReference>
<dbReference type="Pfam" id="PF13847">
    <property type="entry name" value="Methyltransf_31"/>
    <property type="match status" value="1"/>
</dbReference>
<protein>
    <recommendedName>
        <fullName evidence="1">Methyltransferase domain-containing protein</fullName>
    </recommendedName>
</protein>
<evidence type="ECO:0000259" key="1">
    <source>
        <dbReference type="Pfam" id="PF13847"/>
    </source>
</evidence>
<feature type="domain" description="Methyltransferase" evidence="1">
    <location>
        <begin position="25"/>
        <end position="157"/>
    </location>
</feature>
<dbReference type="AlphaFoldDB" id="A0A2H0YPK4"/>
<name>A0A2H0YPK4_9BACT</name>
<proteinExistence type="predicted"/>
<dbReference type="EMBL" id="PEXW01000069">
    <property type="protein sequence ID" value="PIS40435.1"/>
    <property type="molecule type" value="Genomic_DNA"/>
</dbReference>
<accession>A0A2H0YPK4</accession>
<dbReference type="SUPFAM" id="SSF53335">
    <property type="entry name" value="S-adenosyl-L-methionine-dependent methyltransferases"/>
    <property type="match status" value="1"/>
</dbReference>
<comment type="caution">
    <text evidence="2">The sequence shown here is derived from an EMBL/GenBank/DDBJ whole genome shotgun (WGS) entry which is preliminary data.</text>
</comment>
<evidence type="ECO:0000313" key="2">
    <source>
        <dbReference type="EMBL" id="PIS40435.1"/>
    </source>
</evidence>
<dbReference type="InterPro" id="IPR029063">
    <property type="entry name" value="SAM-dependent_MTases_sf"/>
</dbReference>
<evidence type="ECO:0000313" key="3">
    <source>
        <dbReference type="Proteomes" id="UP000236845"/>
    </source>
</evidence>
<dbReference type="InterPro" id="IPR025714">
    <property type="entry name" value="Methyltranfer_dom"/>
</dbReference>
<reference evidence="3" key="1">
    <citation type="submission" date="2017-09" db="EMBL/GenBank/DDBJ databases">
        <title>Depth-based differentiation of microbial function through sediment-hosted aquifers and enrichment of novel symbionts in the deep terrestrial subsurface.</title>
        <authorList>
            <person name="Probst A.J."/>
            <person name="Ladd B."/>
            <person name="Jarett J.K."/>
            <person name="Geller-Mcgrath D.E."/>
            <person name="Sieber C.M.K."/>
            <person name="Emerson J.B."/>
            <person name="Anantharaman K."/>
            <person name="Thomas B.C."/>
            <person name="Malmstrom R."/>
            <person name="Stieglmeier M."/>
            <person name="Klingl A."/>
            <person name="Woyke T."/>
            <person name="Ryan C.M."/>
            <person name="Banfield J.F."/>
        </authorList>
    </citation>
    <scope>NUCLEOTIDE SEQUENCE [LARGE SCALE GENOMIC DNA]</scope>
</reference>